<feature type="domain" description="SET" evidence="2">
    <location>
        <begin position="34"/>
        <end position="280"/>
    </location>
</feature>
<dbReference type="EMBL" id="CAXLJM020000108">
    <property type="protein sequence ID" value="CAL8135441.1"/>
    <property type="molecule type" value="Genomic_DNA"/>
</dbReference>
<dbReference type="CDD" id="cd20071">
    <property type="entry name" value="SET_SMYD"/>
    <property type="match status" value="1"/>
</dbReference>
<protein>
    <recommendedName>
        <fullName evidence="2">SET domain-containing protein</fullName>
    </recommendedName>
</protein>
<dbReference type="InterPro" id="IPR053010">
    <property type="entry name" value="SET_SmydA-8"/>
</dbReference>
<dbReference type="Gene3D" id="2.170.270.10">
    <property type="entry name" value="SET domain"/>
    <property type="match status" value="1"/>
</dbReference>
<dbReference type="InterPro" id="IPR046341">
    <property type="entry name" value="SET_dom_sf"/>
</dbReference>
<dbReference type="PANTHER" id="PTHR46455:SF5">
    <property type="entry name" value="SET AND MYND DOMAIN CONTAINING, ARTHROPOD-SPECIFIC, MEMBER 4, ISOFORM A"/>
    <property type="match status" value="1"/>
</dbReference>
<organism evidence="3 4">
    <name type="scientific">Orchesella dallaii</name>
    <dbReference type="NCBI Taxonomy" id="48710"/>
    <lineage>
        <taxon>Eukaryota</taxon>
        <taxon>Metazoa</taxon>
        <taxon>Ecdysozoa</taxon>
        <taxon>Arthropoda</taxon>
        <taxon>Hexapoda</taxon>
        <taxon>Collembola</taxon>
        <taxon>Entomobryomorpha</taxon>
        <taxon>Entomobryoidea</taxon>
        <taxon>Orchesellidae</taxon>
        <taxon>Orchesellinae</taxon>
        <taxon>Orchesella</taxon>
    </lineage>
</organism>
<name>A0ABP1RTI0_9HEXA</name>
<accession>A0ABP1RTI0</accession>
<reference evidence="3 4" key="1">
    <citation type="submission" date="2024-08" db="EMBL/GenBank/DDBJ databases">
        <authorList>
            <person name="Cucini C."/>
            <person name="Frati F."/>
        </authorList>
    </citation>
    <scope>NUCLEOTIDE SEQUENCE [LARGE SCALE GENOMIC DNA]</scope>
</reference>
<comment type="caution">
    <text evidence="3">The sequence shown here is derived from an EMBL/GenBank/DDBJ whole genome shotgun (WGS) entry which is preliminary data.</text>
</comment>
<sequence length="521" mass="58882">MGKKKRSKKVAADDDELTGTGTCEASADEVSLPDPTELGNVLQYENGLLACAISPIYGRYLSTQRNVKKGDLLFSEKYLIAGPQRSSDVVCVGCHSEFQEDTTRFNCPHCQWPICRDECAVSIYHKDECKFFTEKKIKPPTRQGTCDFGALTILRGLMLKLRDPVSWKKLMHLEAHNDIRKNLPLWRENMINVVIVILDQWHLFEYFSEEEIHTVCGILEVNSFELGEKYSFRGIFPMAAMMAHDCIPNTTHFQNGLDGILEVRAAIDIPAGSPLAICYAFSLEGTSQRRKMLQETKFFECSCVRCCDAKELGTCLSGVLCQTCKKGYVYNTGAADLANVWICEKCKIKVPLQYIDSLLENWQEAVDRVVDIPSSEKFIENCKTVFHPNHAIPFGVKFNLCQAYGRESTELQNLSPADLDRKLALCREVLDVLDALTPGYTITRGMVLYELQAAEIIHVRRLQATLKPHILRRKLQLTLKTLKDAIAILEMSPTSTIEYEIAQSAKKETLVDLTKWISLLK</sequence>
<dbReference type="SUPFAM" id="SSF82199">
    <property type="entry name" value="SET domain"/>
    <property type="match status" value="1"/>
</dbReference>
<evidence type="ECO:0000313" key="3">
    <source>
        <dbReference type="EMBL" id="CAL8135441.1"/>
    </source>
</evidence>
<gene>
    <name evidence="3" type="ORF">ODALV1_LOCUS25988</name>
</gene>
<evidence type="ECO:0000256" key="1">
    <source>
        <dbReference type="SAM" id="MobiDB-lite"/>
    </source>
</evidence>
<evidence type="ECO:0000313" key="4">
    <source>
        <dbReference type="Proteomes" id="UP001642540"/>
    </source>
</evidence>
<proteinExistence type="predicted"/>
<dbReference type="InterPro" id="IPR001214">
    <property type="entry name" value="SET_dom"/>
</dbReference>
<dbReference type="Proteomes" id="UP001642540">
    <property type="component" value="Unassembled WGS sequence"/>
</dbReference>
<dbReference type="PANTHER" id="PTHR46455">
    <property type="entry name" value="SET AND MYND DOMAIN CONTAINING, ARTHROPOD-SPECIFIC, MEMBER 4, ISOFORM A"/>
    <property type="match status" value="1"/>
</dbReference>
<dbReference type="Gene3D" id="6.10.140.2220">
    <property type="match status" value="1"/>
</dbReference>
<dbReference type="PROSITE" id="PS50280">
    <property type="entry name" value="SET"/>
    <property type="match status" value="1"/>
</dbReference>
<dbReference type="Gene3D" id="1.10.220.160">
    <property type="match status" value="1"/>
</dbReference>
<keyword evidence="4" id="KW-1185">Reference proteome</keyword>
<evidence type="ECO:0000259" key="2">
    <source>
        <dbReference type="PROSITE" id="PS50280"/>
    </source>
</evidence>
<feature type="region of interest" description="Disordered" evidence="1">
    <location>
        <begin position="1"/>
        <end position="31"/>
    </location>
</feature>